<feature type="binding site" description="axial binding residue" evidence="6">
    <location>
        <position position="452"/>
    </location>
    <ligand>
        <name>heme</name>
        <dbReference type="ChEBI" id="CHEBI:30413"/>
    </ligand>
    <ligandPart>
        <name>Fe</name>
        <dbReference type="ChEBI" id="CHEBI:18248"/>
    </ligandPart>
</feature>
<dbReference type="GO" id="GO:0020037">
    <property type="term" value="F:heme binding"/>
    <property type="evidence" value="ECO:0007669"/>
    <property type="project" value="InterPro"/>
</dbReference>
<evidence type="ECO:0000313" key="10">
    <source>
        <dbReference type="Proteomes" id="UP001358417"/>
    </source>
</evidence>
<sequence length="509" mass="58016">MSIFWSGLVTATAIWLAYLVALVIYRLYFHPLAKFPGPKYAAVSRWHEYFYDVHLQGKFIFYIEGLHKKYGPIVRITPDEVHILDSDFWETIFTKAGRVDKYDWLSGRFGNENSVLSTGPDDLHRTRRNALNPFFSRKKIIELQGVIRQKLKLLLSKVQEYQDSGAPFAINRGYMAFAEDVIMQYCFAHDYNSLDAPNWNPILHDPFRAVSISGNMSLQFPLLPKILNTLPQSWLVKLEPSYALVFQMQRDFAKQIVDLKSGKIDTLAEKASQGTVFSELLHGDLPPSQKSDLRLQDEAQLIIGAGLATTGWTLSVATFYLLSNPSVLARLQNELKEAIPTADKSDPTANLEWTELEKLPYLTACIKEAIRLSYSTTSRNARLFSKPIQYGSWVIPPRTPISMTIPFLNHDEDIFPNSTSFVPERWLDSPRTKNGSPLDRYFVGFGKGTRSCLGINLAYAELYLTLAATFRYFDFELYETDKTDVKLAHDFFLPFPKLESNGIRVIAKA</sequence>
<keyword evidence="10" id="KW-1185">Reference proteome</keyword>
<keyword evidence="3 6" id="KW-0479">Metal-binding</keyword>
<keyword evidence="8" id="KW-1133">Transmembrane helix</keyword>
<dbReference type="InterPro" id="IPR036396">
    <property type="entry name" value="Cyt_P450_sf"/>
</dbReference>
<comment type="similarity">
    <text evidence="2 7">Belongs to the cytochrome P450 family.</text>
</comment>
<keyword evidence="6 7" id="KW-0349">Heme</keyword>
<dbReference type="InterPro" id="IPR017972">
    <property type="entry name" value="Cyt_P450_CS"/>
</dbReference>
<dbReference type="Pfam" id="PF00067">
    <property type="entry name" value="p450"/>
    <property type="match status" value="1"/>
</dbReference>
<evidence type="ECO:0000256" key="2">
    <source>
        <dbReference type="ARBA" id="ARBA00010617"/>
    </source>
</evidence>
<evidence type="ECO:0008006" key="11">
    <source>
        <dbReference type="Google" id="ProtNLM"/>
    </source>
</evidence>
<name>A0AAV9NEJ3_9EURO</name>
<dbReference type="AlphaFoldDB" id="A0AAV9NEJ3"/>
<dbReference type="InterPro" id="IPR001128">
    <property type="entry name" value="Cyt_P450"/>
</dbReference>
<dbReference type="RefSeq" id="XP_064707224.1">
    <property type="nucleotide sequence ID" value="XM_064844966.1"/>
</dbReference>
<comment type="caution">
    <text evidence="9">The sequence shown here is derived from an EMBL/GenBank/DDBJ whole genome shotgun (WGS) entry which is preliminary data.</text>
</comment>
<keyword evidence="8" id="KW-0812">Transmembrane</keyword>
<keyword evidence="7" id="KW-0503">Monooxygenase</keyword>
<evidence type="ECO:0000256" key="7">
    <source>
        <dbReference type="RuleBase" id="RU000461"/>
    </source>
</evidence>
<evidence type="ECO:0000256" key="4">
    <source>
        <dbReference type="ARBA" id="ARBA00023002"/>
    </source>
</evidence>
<keyword evidence="8" id="KW-0472">Membrane</keyword>
<dbReference type="PROSITE" id="PS00086">
    <property type="entry name" value="CYTOCHROME_P450"/>
    <property type="match status" value="1"/>
</dbReference>
<dbReference type="GO" id="GO:0016705">
    <property type="term" value="F:oxidoreductase activity, acting on paired donors, with incorporation or reduction of molecular oxygen"/>
    <property type="evidence" value="ECO:0007669"/>
    <property type="project" value="InterPro"/>
</dbReference>
<dbReference type="PANTHER" id="PTHR24305">
    <property type="entry name" value="CYTOCHROME P450"/>
    <property type="match status" value="1"/>
</dbReference>
<keyword evidence="5 6" id="KW-0408">Iron</keyword>
<dbReference type="GO" id="GO:0004497">
    <property type="term" value="F:monooxygenase activity"/>
    <property type="evidence" value="ECO:0007669"/>
    <property type="project" value="UniProtKB-KW"/>
</dbReference>
<evidence type="ECO:0000256" key="6">
    <source>
        <dbReference type="PIRSR" id="PIRSR602401-1"/>
    </source>
</evidence>
<comment type="cofactor">
    <cofactor evidence="1 6">
        <name>heme</name>
        <dbReference type="ChEBI" id="CHEBI:30413"/>
    </cofactor>
</comment>
<evidence type="ECO:0000256" key="3">
    <source>
        <dbReference type="ARBA" id="ARBA00022723"/>
    </source>
</evidence>
<evidence type="ECO:0000313" key="9">
    <source>
        <dbReference type="EMBL" id="KAK5054451.1"/>
    </source>
</evidence>
<dbReference type="PRINTS" id="PR00385">
    <property type="entry name" value="P450"/>
</dbReference>
<gene>
    <name evidence="9" type="ORF">LTR84_001341</name>
</gene>
<reference evidence="9 10" key="1">
    <citation type="submission" date="2023-08" db="EMBL/GenBank/DDBJ databases">
        <title>Black Yeasts Isolated from many extreme environments.</title>
        <authorList>
            <person name="Coleine C."/>
            <person name="Stajich J.E."/>
            <person name="Selbmann L."/>
        </authorList>
    </citation>
    <scope>NUCLEOTIDE SEQUENCE [LARGE SCALE GENOMIC DNA]</scope>
    <source>
        <strain evidence="9 10">CCFEE 5792</strain>
    </source>
</reference>
<evidence type="ECO:0000256" key="8">
    <source>
        <dbReference type="SAM" id="Phobius"/>
    </source>
</evidence>
<feature type="transmembrane region" description="Helical" evidence="8">
    <location>
        <begin position="6"/>
        <end position="29"/>
    </location>
</feature>
<dbReference type="GeneID" id="89969562"/>
<dbReference type="CDD" id="cd11062">
    <property type="entry name" value="CYP58-like"/>
    <property type="match status" value="1"/>
</dbReference>
<organism evidence="9 10">
    <name type="scientific">Exophiala bonariae</name>
    <dbReference type="NCBI Taxonomy" id="1690606"/>
    <lineage>
        <taxon>Eukaryota</taxon>
        <taxon>Fungi</taxon>
        <taxon>Dikarya</taxon>
        <taxon>Ascomycota</taxon>
        <taxon>Pezizomycotina</taxon>
        <taxon>Eurotiomycetes</taxon>
        <taxon>Chaetothyriomycetidae</taxon>
        <taxon>Chaetothyriales</taxon>
        <taxon>Herpotrichiellaceae</taxon>
        <taxon>Exophiala</taxon>
    </lineage>
</organism>
<dbReference type="PRINTS" id="PR00463">
    <property type="entry name" value="EP450I"/>
</dbReference>
<evidence type="ECO:0000256" key="1">
    <source>
        <dbReference type="ARBA" id="ARBA00001971"/>
    </source>
</evidence>
<dbReference type="GO" id="GO:0005506">
    <property type="term" value="F:iron ion binding"/>
    <property type="evidence" value="ECO:0007669"/>
    <property type="project" value="InterPro"/>
</dbReference>
<dbReference type="SUPFAM" id="SSF48264">
    <property type="entry name" value="Cytochrome P450"/>
    <property type="match status" value="1"/>
</dbReference>
<dbReference type="Gene3D" id="1.10.630.10">
    <property type="entry name" value="Cytochrome P450"/>
    <property type="match status" value="1"/>
</dbReference>
<evidence type="ECO:0000256" key="5">
    <source>
        <dbReference type="ARBA" id="ARBA00023004"/>
    </source>
</evidence>
<dbReference type="Proteomes" id="UP001358417">
    <property type="component" value="Unassembled WGS sequence"/>
</dbReference>
<dbReference type="InterPro" id="IPR050121">
    <property type="entry name" value="Cytochrome_P450_monoxygenase"/>
</dbReference>
<dbReference type="PANTHER" id="PTHR24305:SF166">
    <property type="entry name" value="CYTOCHROME P450 12A4, MITOCHONDRIAL-RELATED"/>
    <property type="match status" value="1"/>
</dbReference>
<dbReference type="EMBL" id="JAVRRD010000010">
    <property type="protein sequence ID" value="KAK5054451.1"/>
    <property type="molecule type" value="Genomic_DNA"/>
</dbReference>
<protein>
    <recommendedName>
        <fullName evidence="11">Cytochrome P450</fullName>
    </recommendedName>
</protein>
<accession>A0AAV9NEJ3</accession>
<keyword evidence="4 7" id="KW-0560">Oxidoreductase</keyword>
<proteinExistence type="inferred from homology"/>
<dbReference type="InterPro" id="IPR002401">
    <property type="entry name" value="Cyt_P450_E_grp-I"/>
</dbReference>